<sequence length="69" mass="6061">MCGRAGAADGGTGGAAPGGSGAAGGADEAGGVAAVRASATERSVCSVIEGLHSGDAAGGYGTGADQPSP</sequence>
<gene>
    <name evidence="2" type="ORF">ADL29_29350</name>
</gene>
<reference evidence="3" key="1">
    <citation type="submission" date="2015-07" db="EMBL/GenBank/DDBJ databases">
        <authorList>
            <person name="Ju K.-S."/>
            <person name="Doroghazi J.R."/>
            <person name="Metcalf W.W."/>
        </authorList>
    </citation>
    <scope>NUCLEOTIDE SEQUENCE [LARGE SCALE GENOMIC DNA]</scope>
    <source>
        <strain evidence="3">NRRL ISP-5002</strain>
    </source>
</reference>
<proteinExistence type="predicted"/>
<dbReference type="Proteomes" id="UP000037982">
    <property type="component" value="Unassembled WGS sequence"/>
</dbReference>
<accession>A0A0N0XSH9</accession>
<evidence type="ECO:0000313" key="2">
    <source>
        <dbReference type="EMBL" id="KPC60513.1"/>
    </source>
</evidence>
<evidence type="ECO:0000256" key="1">
    <source>
        <dbReference type="SAM" id="MobiDB-lite"/>
    </source>
</evidence>
<name>A0A0N0XSH9_9ACTN</name>
<evidence type="ECO:0000313" key="3">
    <source>
        <dbReference type="Proteomes" id="UP000037982"/>
    </source>
</evidence>
<protein>
    <submittedName>
        <fullName evidence="2">Uncharacterized protein</fullName>
    </submittedName>
</protein>
<organism evidence="2 3">
    <name type="scientific">Streptomyces chattanoogensis</name>
    <dbReference type="NCBI Taxonomy" id="66876"/>
    <lineage>
        <taxon>Bacteria</taxon>
        <taxon>Bacillati</taxon>
        <taxon>Actinomycetota</taxon>
        <taxon>Actinomycetes</taxon>
        <taxon>Kitasatosporales</taxon>
        <taxon>Streptomycetaceae</taxon>
        <taxon>Streptomyces</taxon>
    </lineage>
</organism>
<comment type="caution">
    <text evidence="2">The sequence shown here is derived from an EMBL/GenBank/DDBJ whole genome shotgun (WGS) entry which is preliminary data.</text>
</comment>
<feature type="region of interest" description="Disordered" evidence="1">
    <location>
        <begin position="1"/>
        <end position="35"/>
    </location>
</feature>
<dbReference type="EMBL" id="LGKG01000161">
    <property type="protein sequence ID" value="KPC60513.1"/>
    <property type="molecule type" value="Genomic_DNA"/>
</dbReference>
<feature type="compositionally biased region" description="Gly residues" evidence="1">
    <location>
        <begin position="8"/>
        <end position="28"/>
    </location>
</feature>
<dbReference type="AlphaFoldDB" id="A0A0N0XSH9"/>
<keyword evidence="3" id="KW-1185">Reference proteome</keyword>